<name>A0A8X6JFL7_9ARAC</name>
<evidence type="ECO:0000313" key="2">
    <source>
        <dbReference type="Proteomes" id="UP000886998"/>
    </source>
</evidence>
<keyword evidence="2" id="KW-1185">Reference proteome</keyword>
<dbReference type="EMBL" id="BMAV01028244">
    <property type="protein sequence ID" value="GFS66549.1"/>
    <property type="molecule type" value="Genomic_DNA"/>
</dbReference>
<gene>
    <name evidence="1" type="ORF">TNIN_239931</name>
</gene>
<reference evidence="1" key="1">
    <citation type="submission" date="2020-08" db="EMBL/GenBank/DDBJ databases">
        <title>Multicomponent nature underlies the extraordinary mechanical properties of spider dragline silk.</title>
        <authorList>
            <person name="Kono N."/>
            <person name="Nakamura H."/>
            <person name="Mori M."/>
            <person name="Yoshida Y."/>
            <person name="Ohtoshi R."/>
            <person name="Malay A.D."/>
            <person name="Moran D.A.P."/>
            <person name="Tomita M."/>
            <person name="Numata K."/>
            <person name="Arakawa K."/>
        </authorList>
    </citation>
    <scope>NUCLEOTIDE SEQUENCE</scope>
</reference>
<organism evidence="1 2">
    <name type="scientific">Trichonephila inaurata madagascariensis</name>
    <dbReference type="NCBI Taxonomy" id="2747483"/>
    <lineage>
        <taxon>Eukaryota</taxon>
        <taxon>Metazoa</taxon>
        <taxon>Ecdysozoa</taxon>
        <taxon>Arthropoda</taxon>
        <taxon>Chelicerata</taxon>
        <taxon>Arachnida</taxon>
        <taxon>Araneae</taxon>
        <taxon>Araneomorphae</taxon>
        <taxon>Entelegynae</taxon>
        <taxon>Araneoidea</taxon>
        <taxon>Nephilidae</taxon>
        <taxon>Trichonephila</taxon>
        <taxon>Trichonephila inaurata</taxon>
    </lineage>
</organism>
<dbReference type="OrthoDB" id="10463717at2759"/>
<accession>A0A8X6JFL7</accession>
<comment type="caution">
    <text evidence="1">The sequence shown here is derived from an EMBL/GenBank/DDBJ whole genome shotgun (WGS) entry which is preliminary data.</text>
</comment>
<dbReference type="AlphaFoldDB" id="A0A8X6JFL7"/>
<dbReference type="Proteomes" id="UP000886998">
    <property type="component" value="Unassembled WGS sequence"/>
</dbReference>
<proteinExistence type="predicted"/>
<sequence length="82" mass="9208">MDGCKSKNFTTRSFCNCRQKDSYRPPRSQGRILLMTLKKSSMADGLEFVAQMLGCCDMLNLVPEDASRSAIIKGFWETHPGT</sequence>
<evidence type="ECO:0000313" key="1">
    <source>
        <dbReference type="EMBL" id="GFS66549.1"/>
    </source>
</evidence>
<protein>
    <submittedName>
        <fullName evidence="1">Uncharacterized protein</fullName>
    </submittedName>
</protein>